<sequence>MCTLKQLPKGLGRLTSLQTLDILVVLEDRELYLNLRDLRMLSYLEFQGTLCIPECTNVRGPDEAGIIILKSRRHLVRLDLYFGK</sequence>
<accession>A0A2P5DWW4</accession>
<dbReference type="Proteomes" id="UP000237105">
    <property type="component" value="Unassembled WGS sequence"/>
</dbReference>
<name>A0A2P5DWW4_PARAD</name>
<keyword evidence="2" id="KW-1185">Reference proteome</keyword>
<dbReference type="EMBL" id="JXTB01000012">
    <property type="protein sequence ID" value="PON77761.1"/>
    <property type="molecule type" value="Genomic_DNA"/>
</dbReference>
<evidence type="ECO:0000313" key="1">
    <source>
        <dbReference type="EMBL" id="PON77761.1"/>
    </source>
</evidence>
<dbReference type="OrthoDB" id="1164832at2759"/>
<evidence type="ECO:0008006" key="3">
    <source>
        <dbReference type="Google" id="ProtNLM"/>
    </source>
</evidence>
<protein>
    <recommendedName>
        <fullName evidence="3">LRR domain containing protein</fullName>
    </recommendedName>
</protein>
<gene>
    <name evidence="1" type="ORF">PanWU01x14_025170</name>
</gene>
<organism evidence="1 2">
    <name type="scientific">Parasponia andersonii</name>
    <name type="common">Sponia andersonii</name>
    <dbReference type="NCBI Taxonomy" id="3476"/>
    <lineage>
        <taxon>Eukaryota</taxon>
        <taxon>Viridiplantae</taxon>
        <taxon>Streptophyta</taxon>
        <taxon>Embryophyta</taxon>
        <taxon>Tracheophyta</taxon>
        <taxon>Spermatophyta</taxon>
        <taxon>Magnoliopsida</taxon>
        <taxon>eudicotyledons</taxon>
        <taxon>Gunneridae</taxon>
        <taxon>Pentapetalae</taxon>
        <taxon>rosids</taxon>
        <taxon>fabids</taxon>
        <taxon>Rosales</taxon>
        <taxon>Cannabaceae</taxon>
        <taxon>Parasponia</taxon>
    </lineage>
</organism>
<reference evidence="2" key="1">
    <citation type="submission" date="2016-06" db="EMBL/GenBank/DDBJ databases">
        <title>Parallel loss of symbiosis genes in relatives of nitrogen-fixing non-legume Parasponia.</title>
        <authorList>
            <person name="Van Velzen R."/>
            <person name="Holmer R."/>
            <person name="Bu F."/>
            <person name="Rutten L."/>
            <person name="Van Zeijl A."/>
            <person name="Liu W."/>
            <person name="Santuari L."/>
            <person name="Cao Q."/>
            <person name="Sharma T."/>
            <person name="Shen D."/>
            <person name="Roswanjaya Y."/>
            <person name="Wardhani T."/>
            <person name="Kalhor M.S."/>
            <person name="Jansen J."/>
            <person name="Van den Hoogen J."/>
            <person name="Gungor B."/>
            <person name="Hartog M."/>
            <person name="Hontelez J."/>
            <person name="Verver J."/>
            <person name="Yang W.-C."/>
            <person name="Schijlen E."/>
            <person name="Repin R."/>
            <person name="Schilthuizen M."/>
            <person name="Schranz E."/>
            <person name="Heidstra R."/>
            <person name="Miyata K."/>
            <person name="Fedorova E."/>
            <person name="Kohlen W."/>
            <person name="Bisseling T."/>
            <person name="Smit S."/>
            <person name="Geurts R."/>
        </authorList>
    </citation>
    <scope>NUCLEOTIDE SEQUENCE [LARGE SCALE GENOMIC DNA]</scope>
    <source>
        <strain evidence="2">cv. WU1-14</strain>
    </source>
</reference>
<evidence type="ECO:0000313" key="2">
    <source>
        <dbReference type="Proteomes" id="UP000237105"/>
    </source>
</evidence>
<proteinExistence type="predicted"/>
<dbReference type="STRING" id="3476.A0A2P5DWW4"/>
<comment type="caution">
    <text evidence="1">The sequence shown here is derived from an EMBL/GenBank/DDBJ whole genome shotgun (WGS) entry which is preliminary data.</text>
</comment>
<dbReference type="AlphaFoldDB" id="A0A2P5DWW4"/>